<gene>
    <name evidence="1" type="ORF">ACJMK2_009909</name>
</gene>
<dbReference type="EMBL" id="JBJQND010000012">
    <property type="protein sequence ID" value="KAL3859704.1"/>
    <property type="molecule type" value="Genomic_DNA"/>
</dbReference>
<dbReference type="Proteomes" id="UP001634394">
    <property type="component" value="Unassembled WGS sequence"/>
</dbReference>
<name>A0ABD3VDQ9_SINWO</name>
<keyword evidence="2" id="KW-1185">Reference proteome</keyword>
<reference evidence="1 2" key="1">
    <citation type="submission" date="2024-11" db="EMBL/GenBank/DDBJ databases">
        <title>Chromosome-level genome assembly of the freshwater bivalve Anodonta woodiana.</title>
        <authorList>
            <person name="Chen X."/>
        </authorList>
    </citation>
    <scope>NUCLEOTIDE SEQUENCE [LARGE SCALE GENOMIC DNA]</scope>
    <source>
        <strain evidence="1">MN2024</strain>
        <tissue evidence="1">Gills</tissue>
    </source>
</reference>
<organism evidence="1 2">
    <name type="scientific">Sinanodonta woodiana</name>
    <name type="common">Chinese pond mussel</name>
    <name type="synonym">Anodonta woodiana</name>
    <dbReference type="NCBI Taxonomy" id="1069815"/>
    <lineage>
        <taxon>Eukaryota</taxon>
        <taxon>Metazoa</taxon>
        <taxon>Spiralia</taxon>
        <taxon>Lophotrochozoa</taxon>
        <taxon>Mollusca</taxon>
        <taxon>Bivalvia</taxon>
        <taxon>Autobranchia</taxon>
        <taxon>Heteroconchia</taxon>
        <taxon>Palaeoheterodonta</taxon>
        <taxon>Unionida</taxon>
        <taxon>Unionoidea</taxon>
        <taxon>Unionidae</taxon>
        <taxon>Unioninae</taxon>
        <taxon>Sinanodonta</taxon>
    </lineage>
</organism>
<evidence type="ECO:0000313" key="2">
    <source>
        <dbReference type="Proteomes" id="UP001634394"/>
    </source>
</evidence>
<accession>A0ABD3VDQ9</accession>
<comment type="caution">
    <text evidence="1">The sequence shown here is derived from an EMBL/GenBank/DDBJ whole genome shotgun (WGS) entry which is preliminary data.</text>
</comment>
<dbReference type="AlphaFoldDB" id="A0ABD3VDQ9"/>
<protein>
    <submittedName>
        <fullName evidence="1">Uncharacterized protein</fullName>
    </submittedName>
</protein>
<proteinExistence type="predicted"/>
<evidence type="ECO:0000313" key="1">
    <source>
        <dbReference type="EMBL" id="KAL3859704.1"/>
    </source>
</evidence>
<sequence>MGKFHVWDSYERFDVAHYQGRSCVNEIMLQQRRRKFICDIDSKPDLAAVRKYFQRYGSVVVYETTAGYHCVVDVVVDFQTHKTLISKAATDNPGLNIDKVAGMYSIKLPSTKSKSSNSVCKRSLDGDVIPLISVDEDVPVGFIEVSHCFTCVPDENITAISLALTGQPDQIIA</sequence>